<evidence type="ECO:0000313" key="1">
    <source>
        <dbReference type="EMBL" id="ADC52278.1"/>
    </source>
</evidence>
<dbReference type="InterPro" id="IPR018540">
    <property type="entry name" value="Spo0E-like"/>
</dbReference>
<evidence type="ECO:0008006" key="3">
    <source>
        <dbReference type="Google" id="ProtNLM"/>
    </source>
</evidence>
<keyword evidence="2" id="KW-1185">Reference proteome</keyword>
<dbReference type="KEGG" id="bpf:BpOF4_21414"/>
<dbReference type="InterPro" id="IPR037208">
    <property type="entry name" value="Spo0E-like_sf"/>
</dbReference>
<dbReference type="Gene3D" id="4.10.280.10">
    <property type="entry name" value="Helix-loop-helix DNA-binding domain"/>
    <property type="match status" value="1"/>
</dbReference>
<dbReference type="AlphaFoldDB" id="D3G1Q2"/>
<gene>
    <name evidence="1" type="ordered locus">BpOF4_21414</name>
</gene>
<accession>D3G1Q2</accession>
<dbReference type="HOGENOM" id="CLU_2987131_0_0_9"/>
<dbReference type="GO" id="GO:0043937">
    <property type="term" value="P:regulation of sporulation"/>
    <property type="evidence" value="ECO:0007669"/>
    <property type="project" value="InterPro"/>
</dbReference>
<keyword evidence="1" id="KW-0614">Plasmid</keyword>
<dbReference type="RefSeq" id="WP_012961187.1">
    <property type="nucleotide sequence ID" value="NC_013792.1"/>
</dbReference>
<dbReference type="InterPro" id="IPR036638">
    <property type="entry name" value="HLH_DNA-bd_sf"/>
</dbReference>
<proteinExistence type="predicted"/>
<dbReference type="Proteomes" id="UP000001544">
    <property type="component" value="Plasmid pBpOF4-01"/>
</dbReference>
<dbReference type="EMBL" id="CP001879">
    <property type="protein sequence ID" value="ADC52278.1"/>
    <property type="molecule type" value="Genomic_DNA"/>
</dbReference>
<dbReference type="SUPFAM" id="SSF140500">
    <property type="entry name" value="BAS1536-like"/>
    <property type="match status" value="1"/>
</dbReference>
<geneLocation type="plasmid" evidence="1 2">
    <name>pBpOF4-01</name>
</geneLocation>
<sequence length="57" mass="6491">MKSVNKPDDLNNVINELRFKMIKLGMEKGLTHPDTIECSQSLDQFLNSQLKVKSLLS</sequence>
<organism evidence="1 2">
    <name type="scientific">Alkalihalophilus pseudofirmus (strain ATCC BAA-2126 / JCM 17055 / OF4)</name>
    <name type="common">Bacillus pseudofirmus</name>
    <dbReference type="NCBI Taxonomy" id="398511"/>
    <lineage>
        <taxon>Bacteria</taxon>
        <taxon>Bacillati</taxon>
        <taxon>Bacillota</taxon>
        <taxon>Bacilli</taxon>
        <taxon>Bacillales</taxon>
        <taxon>Bacillaceae</taxon>
        <taxon>Alkalihalophilus</taxon>
    </lineage>
</organism>
<protein>
    <recommendedName>
        <fullName evidence="3">Aspartyl-phosphate phosphatase Spo0E family protein</fullName>
    </recommendedName>
</protein>
<dbReference type="Pfam" id="PF09388">
    <property type="entry name" value="SpoOE-like"/>
    <property type="match status" value="1"/>
</dbReference>
<name>D3G1Q2_ALKPO</name>
<evidence type="ECO:0000313" key="2">
    <source>
        <dbReference type="Proteomes" id="UP000001544"/>
    </source>
</evidence>
<reference evidence="1 2" key="1">
    <citation type="journal article" date="2011" name="Environ. Microbiol.">
        <title>Genome of alkaliphilic Bacillus pseudofirmus OF4 reveals adaptations that support the ability to grow in an external pH range from 7.5 to 11.4.</title>
        <authorList>
            <person name="Janto B."/>
            <person name="Ahmed A."/>
            <person name="Ito M."/>
            <person name="Liu J."/>
            <person name="Hicks D.B."/>
            <person name="Pagni S."/>
            <person name="Fackelmayer O.J."/>
            <person name="Smith T.A."/>
            <person name="Earl J."/>
            <person name="Elbourne L.D."/>
            <person name="Hassan K."/>
            <person name="Paulsen I.T."/>
            <person name="Kolsto A.B."/>
            <person name="Tourasse N.J."/>
            <person name="Ehrlich G.D."/>
            <person name="Boissy R."/>
            <person name="Ivey D.M."/>
            <person name="Li G."/>
            <person name="Xue Y."/>
            <person name="Ma Y."/>
            <person name="Hu F.Z."/>
            <person name="Krulwich T.A."/>
        </authorList>
    </citation>
    <scope>NUCLEOTIDE SEQUENCE [LARGE SCALE GENOMIC DNA]</scope>
    <source>
        <strain evidence="2">ATCC BAA-2126 / JCM 17055 / OF4</strain>
    </source>
</reference>
<dbReference type="GO" id="GO:0046983">
    <property type="term" value="F:protein dimerization activity"/>
    <property type="evidence" value="ECO:0007669"/>
    <property type="project" value="InterPro"/>
</dbReference>